<feature type="transmembrane region" description="Helical" evidence="6">
    <location>
        <begin position="115"/>
        <end position="135"/>
    </location>
</feature>
<evidence type="ECO:0000256" key="6">
    <source>
        <dbReference type="SAM" id="Phobius"/>
    </source>
</evidence>
<proteinExistence type="predicted"/>
<evidence type="ECO:0000256" key="1">
    <source>
        <dbReference type="ARBA" id="ARBA00004651"/>
    </source>
</evidence>
<dbReference type="AlphaFoldDB" id="A0A2H0LZ75"/>
<keyword evidence="5 6" id="KW-0472">Membrane</keyword>
<keyword evidence="4 6" id="KW-1133">Transmembrane helix</keyword>
<dbReference type="PANTHER" id="PTHR30213">
    <property type="entry name" value="INNER MEMBRANE PROTEIN YHJD"/>
    <property type="match status" value="1"/>
</dbReference>
<dbReference type="InterPro" id="IPR036388">
    <property type="entry name" value="WH-like_DNA-bd_sf"/>
</dbReference>
<feature type="transmembrane region" description="Helical" evidence="6">
    <location>
        <begin position="263"/>
        <end position="280"/>
    </location>
</feature>
<evidence type="ECO:0000313" key="8">
    <source>
        <dbReference type="Proteomes" id="UP000229641"/>
    </source>
</evidence>
<sequence length="439" mass="49143">MKKRLIDFLTRDVWRIRLNDVPRQRSFLIRNLRIVLLALRGFNEDYCSLRASALTFYSLLSVVPVFALAFGIAKGFGLEKALEKQILEKIPAQNDVIINVINFSHTLLENAKGGVVAGVGVIVLFWTVIKVLGNIERSFNDIWGIKKMRPLSRKLTDYLAVMLICPVLLIVSSSVTVFVATQAGMLSQKIALPGMLADLLQFILSFLPYTVIWLLFSFIYIFIPHTKVNITSALLAGVAAGTIYQLAQWTYVHFQVGVAKYNAIYGSFAALPLFLIWLQLSWRIVLLGAEVSFAHQNVDTYEFEPDCLNVSHSFKNLLALRIVSLLTGNFSKAMPPLSAQEVSRQLGIPIRLVRDIIFELTETGVLATVREEADKVPVYQPASDINLLTIKYVVDKLENRGTDAIPVIRTEELEKIKNSLQGFSQAIAKSAENLLLKDI</sequence>
<keyword evidence="2" id="KW-1003">Cell membrane</keyword>
<dbReference type="Gene3D" id="1.10.10.10">
    <property type="entry name" value="Winged helix-like DNA-binding domain superfamily/Winged helix DNA-binding domain"/>
    <property type="match status" value="1"/>
</dbReference>
<name>A0A2H0LZ75_9BACT</name>
<feature type="transmembrane region" description="Helical" evidence="6">
    <location>
        <begin position="54"/>
        <end position="73"/>
    </location>
</feature>
<dbReference type="Proteomes" id="UP000229641">
    <property type="component" value="Unassembled WGS sequence"/>
</dbReference>
<dbReference type="Pfam" id="PF03631">
    <property type="entry name" value="Virul_fac_BrkB"/>
    <property type="match status" value="1"/>
</dbReference>
<comment type="caution">
    <text evidence="7">The sequence shown here is derived from an EMBL/GenBank/DDBJ whole genome shotgun (WGS) entry which is preliminary data.</text>
</comment>
<evidence type="ECO:0000256" key="3">
    <source>
        <dbReference type="ARBA" id="ARBA00022692"/>
    </source>
</evidence>
<feature type="transmembrane region" description="Helical" evidence="6">
    <location>
        <begin position="230"/>
        <end position="251"/>
    </location>
</feature>
<organism evidence="7 8">
    <name type="scientific">Candidatus Ghiorseimicrobium undicola</name>
    <dbReference type="NCBI Taxonomy" id="1974746"/>
    <lineage>
        <taxon>Bacteria</taxon>
        <taxon>Pseudomonadati</taxon>
        <taxon>Candidatus Omnitrophota</taxon>
        <taxon>Candidatus Ghiorseimicrobium</taxon>
    </lineage>
</organism>
<dbReference type="EMBL" id="PCWA01000026">
    <property type="protein sequence ID" value="PIQ89672.1"/>
    <property type="molecule type" value="Genomic_DNA"/>
</dbReference>
<reference evidence="7 8" key="1">
    <citation type="submission" date="2017-09" db="EMBL/GenBank/DDBJ databases">
        <title>Depth-based differentiation of microbial function through sediment-hosted aquifers and enrichment of novel symbionts in the deep terrestrial subsurface.</title>
        <authorList>
            <person name="Probst A.J."/>
            <person name="Ladd B."/>
            <person name="Jarett J.K."/>
            <person name="Geller-Mcgrath D.E."/>
            <person name="Sieber C.M."/>
            <person name="Emerson J.B."/>
            <person name="Anantharaman K."/>
            <person name="Thomas B.C."/>
            <person name="Malmstrom R."/>
            <person name="Stieglmeier M."/>
            <person name="Klingl A."/>
            <person name="Woyke T."/>
            <person name="Ryan C.M."/>
            <person name="Banfield J.F."/>
        </authorList>
    </citation>
    <scope>NUCLEOTIDE SEQUENCE [LARGE SCALE GENOMIC DNA]</scope>
    <source>
        <strain evidence="7">CG11_big_fil_rev_8_21_14_0_20_42_13</strain>
    </source>
</reference>
<evidence type="ECO:0000256" key="4">
    <source>
        <dbReference type="ARBA" id="ARBA00022989"/>
    </source>
</evidence>
<keyword evidence="3 6" id="KW-0812">Transmembrane</keyword>
<evidence type="ECO:0000313" key="7">
    <source>
        <dbReference type="EMBL" id="PIQ89672.1"/>
    </source>
</evidence>
<feature type="transmembrane region" description="Helical" evidence="6">
    <location>
        <begin position="199"/>
        <end position="223"/>
    </location>
</feature>
<dbReference type="NCBIfam" id="TIGR00765">
    <property type="entry name" value="yihY_not_rbn"/>
    <property type="match status" value="1"/>
</dbReference>
<dbReference type="PANTHER" id="PTHR30213:SF0">
    <property type="entry name" value="UPF0761 MEMBRANE PROTEIN YIHY"/>
    <property type="match status" value="1"/>
</dbReference>
<protein>
    <submittedName>
        <fullName evidence="7">Ribonuclease BN</fullName>
    </submittedName>
</protein>
<comment type="subcellular location">
    <subcellularLocation>
        <location evidence="1">Cell membrane</location>
        <topology evidence="1">Multi-pass membrane protein</topology>
    </subcellularLocation>
</comment>
<evidence type="ECO:0000256" key="5">
    <source>
        <dbReference type="ARBA" id="ARBA00023136"/>
    </source>
</evidence>
<dbReference type="GO" id="GO:0005886">
    <property type="term" value="C:plasma membrane"/>
    <property type="evidence" value="ECO:0007669"/>
    <property type="project" value="UniProtKB-SubCell"/>
</dbReference>
<dbReference type="InterPro" id="IPR017039">
    <property type="entry name" value="Virul_fac_BrkB"/>
</dbReference>
<evidence type="ECO:0000256" key="2">
    <source>
        <dbReference type="ARBA" id="ARBA00022475"/>
    </source>
</evidence>
<accession>A0A2H0LZ75</accession>
<feature type="transmembrane region" description="Helical" evidence="6">
    <location>
        <begin position="155"/>
        <end position="179"/>
    </location>
</feature>
<gene>
    <name evidence="7" type="ORF">COV72_01800</name>
</gene>